<dbReference type="STRING" id="1464123.SAMN05444126_11357"/>
<accession>A0A1H9UA19</accession>
<feature type="compositionally biased region" description="Basic and acidic residues" evidence="1">
    <location>
        <begin position="41"/>
        <end position="52"/>
    </location>
</feature>
<gene>
    <name evidence="2" type="ORF">SAMN05444126_11357</name>
</gene>
<organism evidence="2 3">
    <name type="scientific">Salisediminibacterium halotolerans</name>
    <dbReference type="NCBI Taxonomy" id="517425"/>
    <lineage>
        <taxon>Bacteria</taxon>
        <taxon>Bacillati</taxon>
        <taxon>Bacillota</taxon>
        <taxon>Bacilli</taxon>
        <taxon>Bacillales</taxon>
        <taxon>Bacillaceae</taxon>
        <taxon>Salisediminibacterium</taxon>
    </lineage>
</organism>
<sequence>MTAAIGLIFTPLTNSVEATDDGFGHNKRFDQQWGAFSDDSSADRDMNRDSRMNGENGANRTNRSHAENGNGFIGGETTDAGDVPRSEPNAGGVPETEEDALTPGMSRQEPDLSGEGSAESDQEAVEDQLVEELLGEDSAEAEPAPESVPEEELDESLQEEAVIEESTDEVDETDAAEEYYEEAENPLTENTGSGEEYQHFPVMFSRILLAGIEDSTDGEDSMNEAYEAALETTFNSMPFMLELDYPSLVLAASDILEAESGEDPWQGEIPAEALIDFWAFFELNDELHDFDQTSEIIAALKEHYSEYEGETADRVNALEEAAGAE</sequence>
<dbReference type="EMBL" id="FOGV01000013">
    <property type="protein sequence ID" value="SES06315.1"/>
    <property type="molecule type" value="Genomic_DNA"/>
</dbReference>
<evidence type="ECO:0000256" key="1">
    <source>
        <dbReference type="SAM" id="MobiDB-lite"/>
    </source>
</evidence>
<evidence type="ECO:0000313" key="3">
    <source>
        <dbReference type="Proteomes" id="UP000199318"/>
    </source>
</evidence>
<comment type="caution">
    <text evidence="2">The sequence shown here is derived from an EMBL/GenBank/DDBJ whole genome shotgun (WGS) entry which is preliminary data.</text>
</comment>
<evidence type="ECO:0000313" key="2">
    <source>
        <dbReference type="EMBL" id="SES06315.1"/>
    </source>
</evidence>
<name>A0A1H9UA19_9BACI</name>
<proteinExistence type="predicted"/>
<dbReference type="Proteomes" id="UP000199318">
    <property type="component" value="Unassembled WGS sequence"/>
</dbReference>
<keyword evidence="3" id="KW-1185">Reference proteome</keyword>
<feature type="region of interest" description="Disordered" evidence="1">
    <location>
        <begin position="16"/>
        <end position="125"/>
    </location>
</feature>
<reference evidence="3" key="1">
    <citation type="submission" date="2016-10" db="EMBL/GenBank/DDBJ databases">
        <authorList>
            <person name="de Groot N.N."/>
        </authorList>
    </citation>
    <scope>NUCLEOTIDE SEQUENCE [LARGE SCALE GENOMIC DNA]</scope>
    <source>
        <strain evidence="3">10nlg</strain>
    </source>
</reference>
<protein>
    <submittedName>
        <fullName evidence="2">Uncharacterized protein</fullName>
    </submittedName>
</protein>
<feature type="compositionally biased region" description="Acidic residues" evidence="1">
    <location>
        <begin position="148"/>
        <end position="175"/>
    </location>
</feature>
<dbReference type="AlphaFoldDB" id="A0A1H9UA19"/>
<feature type="region of interest" description="Disordered" evidence="1">
    <location>
        <begin position="137"/>
        <end position="175"/>
    </location>
</feature>